<keyword evidence="9" id="KW-1185">Reference proteome</keyword>
<feature type="domain" description="Sigma-54 factor interaction" evidence="7">
    <location>
        <begin position="206"/>
        <end position="435"/>
    </location>
</feature>
<dbReference type="GO" id="GO:0005524">
    <property type="term" value="F:ATP binding"/>
    <property type="evidence" value="ECO:0007669"/>
    <property type="project" value="UniProtKB-KW"/>
</dbReference>
<dbReference type="GO" id="GO:0043565">
    <property type="term" value="F:sequence-specific DNA binding"/>
    <property type="evidence" value="ECO:0007669"/>
    <property type="project" value="InterPro"/>
</dbReference>
<dbReference type="InterPro" id="IPR003018">
    <property type="entry name" value="GAF"/>
</dbReference>
<evidence type="ECO:0000259" key="7">
    <source>
        <dbReference type="PROSITE" id="PS50045"/>
    </source>
</evidence>
<reference evidence="8 9" key="1">
    <citation type="journal article" date="2020" name="Nature">
        <title>Bacterial chemolithoautotrophy via manganese oxidation.</title>
        <authorList>
            <person name="Yu H."/>
            <person name="Leadbetter J.R."/>
        </authorList>
    </citation>
    <scope>NUCLEOTIDE SEQUENCE [LARGE SCALE GENOMIC DNA]</scope>
    <source>
        <strain evidence="8 9">Mn-1</strain>
    </source>
</reference>
<dbReference type="InterPro" id="IPR003593">
    <property type="entry name" value="AAA+_ATPase"/>
</dbReference>
<keyword evidence="1" id="KW-0547">Nucleotide-binding</keyword>
<dbReference type="PROSITE" id="PS00675">
    <property type="entry name" value="SIGMA54_INTERACT_1"/>
    <property type="match status" value="1"/>
</dbReference>
<keyword evidence="2" id="KW-0067">ATP-binding</keyword>
<dbReference type="Proteomes" id="UP000534783">
    <property type="component" value="Unassembled WGS sequence"/>
</dbReference>
<dbReference type="InterPro" id="IPR027417">
    <property type="entry name" value="P-loop_NTPase"/>
</dbReference>
<dbReference type="SUPFAM" id="SSF46689">
    <property type="entry name" value="Homeodomain-like"/>
    <property type="match status" value="1"/>
</dbReference>
<dbReference type="Pfam" id="PF02954">
    <property type="entry name" value="HTH_8"/>
    <property type="match status" value="1"/>
</dbReference>
<evidence type="ECO:0000313" key="9">
    <source>
        <dbReference type="Proteomes" id="UP000534783"/>
    </source>
</evidence>
<dbReference type="Gene3D" id="3.40.50.300">
    <property type="entry name" value="P-loop containing nucleotide triphosphate hydrolases"/>
    <property type="match status" value="1"/>
</dbReference>
<dbReference type="SUPFAM" id="SSF52540">
    <property type="entry name" value="P-loop containing nucleoside triphosphate hydrolases"/>
    <property type="match status" value="1"/>
</dbReference>
<dbReference type="SUPFAM" id="SSF55781">
    <property type="entry name" value="GAF domain-like"/>
    <property type="match status" value="1"/>
</dbReference>
<evidence type="ECO:0000313" key="8">
    <source>
        <dbReference type="EMBL" id="NKE69267.1"/>
    </source>
</evidence>
<comment type="caution">
    <text evidence="8">The sequence shown here is derived from an EMBL/GenBank/DDBJ whole genome shotgun (WGS) entry which is preliminary data.</text>
</comment>
<evidence type="ECO:0000256" key="4">
    <source>
        <dbReference type="ARBA" id="ARBA00023125"/>
    </source>
</evidence>
<protein>
    <submittedName>
        <fullName evidence="8">GAF domain-containing protein</fullName>
    </submittedName>
</protein>
<dbReference type="GO" id="GO:0006355">
    <property type="term" value="P:regulation of DNA-templated transcription"/>
    <property type="evidence" value="ECO:0007669"/>
    <property type="project" value="InterPro"/>
</dbReference>
<dbReference type="PANTHER" id="PTHR32071">
    <property type="entry name" value="TRANSCRIPTIONAL REGULATORY PROTEIN"/>
    <property type="match status" value="1"/>
</dbReference>
<dbReference type="Gene3D" id="1.10.8.60">
    <property type="match status" value="1"/>
</dbReference>
<dbReference type="EMBL" id="VTOW01000001">
    <property type="protein sequence ID" value="NKE69267.1"/>
    <property type="molecule type" value="Genomic_DNA"/>
</dbReference>
<dbReference type="SMART" id="SM00065">
    <property type="entry name" value="GAF"/>
    <property type="match status" value="1"/>
</dbReference>
<dbReference type="Gene3D" id="3.30.450.40">
    <property type="match status" value="1"/>
</dbReference>
<organism evidence="8 9">
    <name type="scientific">Candidatus Manganitrophus noduliformans</name>
    <dbReference type="NCBI Taxonomy" id="2606439"/>
    <lineage>
        <taxon>Bacteria</taxon>
        <taxon>Pseudomonadati</taxon>
        <taxon>Nitrospirota</taxon>
        <taxon>Nitrospiria</taxon>
        <taxon>Candidatus Troglogloeales</taxon>
        <taxon>Candidatus Manganitrophaceae</taxon>
        <taxon>Candidatus Manganitrophus</taxon>
    </lineage>
</organism>
<accession>A0A7X6DL95</accession>
<proteinExistence type="predicted"/>
<dbReference type="Gene3D" id="1.10.10.60">
    <property type="entry name" value="Homeodomain-like"/>
    <property type="match status" value="1"/>
</dbReference>
<dbReference type="SMART" id="SM00382">
    <property type="entry name" value="AAA"/>
    <property type="match status" value="1"/>
</dbReference>
<evidence type="ECO:0000256" key="2">
    <source>
        <dbReference type="ARBA" id="ARBA00022840"/>
    </source>
</evidence>
<keyword evidence="6" id="KW-0804">Transcription</keyword>
<dbReference type="AlphaFoldDB" id="A0A7X6DL95"/>
<dbReference type="InterPro" id="IPR025662">
    <property type="entry name" value="Sigma_54_int_dom_ATP-bd_1"/>
</dbReference>
<gene>
    <name evidence="8" type="ORF">MNODULE_00675</name>
</gene>
<dbReference type="InterPro" id="IPR029016">
    <property type="entry name" value="GAF-like_dom_sf"/>
</dbReference>
<dbReference type="PROSITE" id="PS00688">
    <property type="entry name" value="SIGMA54_INTERACT_3"/>
    <property type="match status" value="1"/>
</dbReference>
<dbReference type="FunFam" id="1.10.8.60:FF:000014">
    <property type="entry name" value="DNA-binding transcriptional regulator NtrC"/>
    <property type="match status" value="1"/>
</dbReference>
<evidence type="ECO:0000256" key="1">
    <source>
        <dbReference type="ARBA" id="ARBA00022741"/>
    </source>
</evidence>
<dbReference type="InterPro" id="IPR002078">
    <property type="entry name" value="Sigma_54_int"/>
</dbReference>
<dbReference type="PROSITE" id="PS50045">
    <property type="entry name" value="SIGMA54_INTERACT_4"/>
    <property type="match status" value="1"/>
</dbReference>
<keyword evidence="4" id="KW-0238">DNA-binding</keyword>
<dbReference type="InterPro" id="IPR058031">
    <property type="entry name" value="AAA_lid_NorR"/>
</dbReference>
<dbReference type="Pfam" id="PF00158">
    <property type="entry name" value="Sigma54_activat"/>
    <property type="match status" value="1"/>
</dbReference>
<dbReference type="FunFam" id="3.40.50.300:FF:000006">
    <property type="entry name" value="DNA-binding transcriptional regulator NtrC"/>
    <property type="match status" value="1"/>
</dbReference>
<dbReference type="PANTHER" id="PTHR32071:SF123">
    <property type="entry name" value="DNA-BINDING TRANSCRIPTIONAL ACTIVATOR HYFR-RELATED"/>
    <property type="match status" value="1"/>
</dbReference>
<keyword evidence="3" id="KW-0805">Transcription regulation</keyword>
<dbReference type="RefSeq" id="WP_168057582.1">
    <property type="nucleotide sequence ID" value="NZ_VTOW01000001.1"/>
</dbReference>
<dbReference type="Pfam" id="PF01590">
    <property type="entry name" value="GAF"/>
    <property type="match status" value="1"/>
</dbReference>
<evidence type="ECO:0000256" key="5">
    <source>
        <dbReference type="ARBA" id="ARBA00023159"/>
    </source>
</evidence>
<dbReference type="Pfam" id="PF25601">
    <property type="entry name" value="AAA_lid_14"/>
    <property type="match status" value="1"/>
</dbReference>
<dbReference type="CDD" id="cd00009">
    <property type="entry name" value="AAA"/>
    <property type="match status" value="1"/>
</dbReference>
<evidence type="ECO:0000256" key="3">
    <source>
        <dbReference type="ARBA" id="ARBA00023015"/>
    </source>
</evidence>
<dbReference type="InterPro" id="IPR009057">
    <property type="entry name" value="Homeodomain-like_sf"/>
</dbReference>
<dbReference type="InterPro" id="IPR025944">
    <property type="entry name" value="Sigma_54_int_dom_CS"/>
</dbReference>
<dbReference type="InterPro" id="IPR002197">
    <property type="entry name" value="HTH_Fis"/>
</dbReference>
<evidence type="ECO:0000256" key="6">
    <source>
        <dbReference type="ARBA" id="ARBA00023163"/>
    </source>
</evidence>
<name>A0A7X6DL95_9BACT</name>
<sequence>MNHHLTQTSDRQARRYRSLLEVAEVISLRRDLDELFRELAQRLPAVVHVNYVALSLYDPDRNLMRLHTLQANVPAEIVGGLEAPIEACPDGFVWKNQRSVLVPDLSKEVRWSRVIQLMREDGARSCCFVPLTTALRKLGAMGFTSSKSEAWDREDLEFLEQVGRQVAVAVENVLAYQEISRLKDKLAQEKLYLEDEIHTEHNFTEIIGESKALKRVLKQAETVASTDSTVLIQGETGTGKELIARAIHNLSGRRERTFVKINCAAIPMGLLESELFGHERGAFTGAIAQKIGRFELAHQGTLFMDEVGDIPLELQAKLLRVLQEQEFERLGSTKTIKVNVRLVTATNRDLPRMISDKAFRSDLYYRLNVFPILLPPLRERREDIPLLVRYFAQKYSRRMNKQIEAISAETMEALTWYDWPGNIRELENMIERAVILSQESTLFVPLTELNLSTETGPHSRVSTLESAEREHILRILNETNWVIAGPSGAAARLGMKRTTLQHKMKKLNISRPS</sequence>
<keyword evidence="5" id="KW-0010">Activator</keyword>